<feature type="binding site" evidence="6">
    <location>
        <position position="258"/>
    </location>
    <ligand>
        <name>K(+)</name>
        <dbReference type="ChEBI" id="CHEBI:29103"/>
    </ligand>
</feature>
<feature type="binding site" evidence="6">
    <location>
        <begin position="253"/>
        <end position="259"/>
    </location>
    <ligand>
        <name>GTP</name>
        <dbReference type="ChEBI" id="CHEBI:37565"/>
    </ligand>
</feature>
<dbReference type="InterPro" id="IPR027266">
    <property type="entry name" value="TrmE/GcvT-like"/>
</dbReference>
<comment type="caution">
    <text evidence="6">Lacks conserved residue(s) required for the propagation of feature annotation.</text>
</comment>
<dbReference type="Gene3D" id="1.20.120.430">
    <property type="entry name" value="tRNA modification GTPase MnmE domain 2"/>
    <property type="match status" value="1"/>
</dbReference>
<feature type="binding site" evidence="6">
    <location>
        <position position="255"/>
    </location>
    <ligand>
        <name>K(+)</name>
        <dbReference type="ChEBI" id="CHEBI:29103"/>
    </ligand>
</feature>
<dbReference type="InterPro" id="IPR027417">
    <property type="entry name" value="P-loop_NTPase"/>
</dbReference>
<feature type="domain" description="GTP-binding protein TrmE N-terminal" evidence="9">
    <location>
        <begin position="11"/>
        <end position="127"/>
    </location>
</feature>
<feature type="binding site" evidence="6">
    <location>
        <position position="127"/>
    </location>
    <ligand>
        <name>(6S)-5-formyl-5,6,7,8-tetrahydrofolate</name>
        <dbReference type="ChEBI" id="CHEBI:57457"/>
    </ligand>
</feature>
<reference evidence="11 12" key="1">
    <citation type="submission" date="2019-01" db="EMBL/GenBank/DDBJ databases">
        <authorList>
            <consortium name="Pathogen Informatics"/>
        </authorList>
    </citation>
    <scope>NUCLEOTIDE SEQUENCE [LARGE SCALE GENOMIC DNA]</scope>
    <source>
        <strain evidence="11 12">NCTC10112</strain>
    </source>
</reference>
<proteinExistence type="inferred from homology"/>
<dbReference type="Gene3D" id="3.30.1360.120">
    <property type="entry name" value="Probable tRNA modification gtpase trme, domain 1"/>
    <property type="match status" value="1"/>
</dbReference>
<dbReference type="GO" id="GO:0030488">
    <property type="term" value="P:tRNA methylation"/>
    <property type="evidence" value="ECO:0007669"/>
    <property type="project" value="TreeGrafter"/>
</dbReference>
<dbReference type="InterPro" id="IPR005225">
    <property type="entry name" value="Small_GTP-bd"/>
</dbReference>
<evidence type="ECO:0000259" key="9">
    <source>
        <dbReference type="Pfam" id="PF10396"/>
    </source>
</evidence>
<comment type="similarity">
    <text evidence="1 6 7">Belongs to the TRAFAC class TrmE-Era-EngA-EngB-Septin-like GTPase superfamily. TrmE GTPase family.</text>
</comment>
<dbReference type="SUPFAM" id="SSF52540">
    <property type="entry name" value="P-loop containing nucleoside triphosphate hydrolases"/>
    <property type="match status" value="1"/>
</dbReference>
<comment type="subcellular location">
    <subcellularLocation>
        <location evidence="6">Cytoplasm</location>
    </subcellularLocation>
</comment>
<dbReference type="EMBL" id="LR214940">
    <property type="protein sequence ID" value="VEU55812.1"/>
    <property type="molecule type" value="Genomic_DNA"/>
</dbReference>
<keyword evidence="2 6" id="KW-0819">tRNA processing</keyword>
<dbReference type="PANTHER" id="PTHR42714">
    <property type="entry name" value="TRNA MODIFICATION GTPASE GTPBP3"/>
    <property type="match status" value="1"/>
</dbReference>
<dbReference type="InterPro" id="IPR025867">
    <property type="entry name" value="MnmE_helical"/>
</dbReference>
<keyword evidence="3 6" id="KW-0547">Nucleotide-binding</keyword>
<name>A0A448ZX28_METOS</name>
<feature type="binding site" evidence="6">
    <location>
        <position position="238"/>
    </location>
    <ligand>
        <name>Mg(2+)</name>
        <dbReference type="ChEBI" id="CHEBI:18420"/>
    </ligand>
</feature>
<dbReference type="GO" id="GO:0003924">
    <property type="term" value="F:GTPase activity"/>
    <property type="evidence" value="ECO:0007669"/>
    <property type="project" value="UniProtKB-UniRule"/>
</dbReference>
<evidence type="ECO:0000259" key="8">
    <source>
        <dbReference type="Pfam" id="PF01926"/>
    </source>
</evidence>
<sequence length="455" mass="50825">MKKSVNKFLDTIVAISSGNNINQAISIIRISGRDSTKIIKKIFNGKIGTDKTITYGHIIDPDTKEFIDEVLVAWFIGTNNYTGEDTIEINAHGGILVTNKILSLILNNGARMAEKGEFTRRAYLNGKITLEKAEAINSLIHAKTNIQRKVAASQFKDKTYPWIKEIENELMSIVGLIEVNIDYSDYNDIEQANPNDLLEKCINLINKIKNTLDISNKLQKVSSGTKVAIVGNVNTGKSTLFNLLIDKDQAIITDIPGTTRDVNVSEFSINGIIFELLDTAGLRDTTDVVESIGIKKAISSIDEADVIIYLFEPSDLKINNNIKEKIKNKKNVLFVLNKIDLLTNKQKQTKEIKDMIWISAKNKNAYELKNALVKSFIGIEEKINNPVFNERKVSELNKCISNIENCINGLKAKISLDVVIVDLLEGLANIKSSLNEDYDTEDILNHIFSKFCLGK</sequence>
<evidence type="ECO:0000256" key="7">
    <source>
        <dbReference type="RuleBase" id="RU003313"/>
    </source>
</evidence>
<evidence type="ECO:0000313" key="11">
    <source>
        <dbReference type="EMBL" id="VEU55812.1"/>
    </source>
</evidence>
<evidence type="ECO:0000256" key="2">
    <source>
        <dbReference type="ARBA" id="ARBA00022694"/>
    </source>
</evidence>
<dbReference type="GO" id="GO:0046872">
    <property type="term" value="F:metal ion binding"/>
    <property type="evidence" value="ECO:0007669"/>
    <property type="project" value="UniProtKB-KW"/>
</dbReference>
<dbReference type="SUPFAM" id="SSF103025">
    <property type="entry name" value="Folate-binding domain"/>
    <property type="match status" value="1"/>
</dbReference>
<dbReference type="InterPro" id="IPR018948">
    <property type="entry name" value="GTP-bd_TrmE_N"/>
</dbReference>
<feature type="binding site" evidence="6">
    <location>
        <position position="259"/>
    </location>
    <ligand>
        <name>Mg(2+)</name>
        <dbReference type="ChEBI" id="CHEBI:18420"/>
    </ligand>
</feature>
<evidence type="ECO:0000256" key="1">
    <source>
        <dbReference type="ARBA" id="ARBA00011043"/>
    </source>
</evidence>
<keyword evidence="6" id="KW-0963">Cytoplasm</keyword>
<feature type="binding site" evidence="6">
    <location>
        <begin position="278"/>
        <end position="281"/>
    </location>
    <ligand>
        <name>GTP</name>
        <dbReference type="ChEBI" id="CHEBI:37565"/>
    </ligand>
</feature>
<comment type="function">
    <text evidence="6">Exhibits a very high intrinsic GTPase hydrolysis rate. Involved in the addition of a carboxymethylaminomethyl (cmnm) group at the wobble position (U34) of certain tRNAs, forming tRNA-cmnm(5)s(2)U34.</text>
</comment>
<dbReference type="PANTHER" id="PTHR42714:SF2">
    <property type="entry name" value="TRNA MODIFICATION GTPASE GTPBP3, MITOCHONDRIAL"/>
    <property type="match status" value="1"/>
</dbReference>
<dbReference type="AlphaFoldDB" id="A0A448ZX28"/>
<keyword evidence="4 6" id="KW-0630">Potassium</keyword>
<keyword evidence="12" id="KW-1185">Reference proteome</keyword>
<dbReference type="RefSeq" id="WP_022935803.1">
    <property type="nucleotide sequence ID" value="NZ_LR214940.1"/>
</dbReference>
<dbReference type="OrthoDB" id="9805918at2"/>
<evidence type="ECO:0000313" key="12">
    <source>
        <dbReference type="Proteomes" id="UP000290482"/>
    </source>
</evidence>
<feature type="domain" description="MnmE helical" evidence="10">
    <location>
        <begin position="130"/>
        <end position="452"/>
    </location>
</feature>
<dbReference type="NCBIfam" id="TIGR00450">
    <property type="entry name" value="mnmE_trmE_thdF"/>
    <property type="match status" value="1"/>
</dbReference>
<dbReference type="CDD" id="cd14858">
    <property type="entry name" value="TrmE_N"/>
    <property type="match status" value="1"/>
</dbReference>
<dbReference type="GO" id="GO:0005829">
    <property type="term" value="C:cytosol"/>
    <property type="evidence" value="ECO:0007669"/>
    <property type="project" value="TreeGrafter"/>
</dbReference>
<comment type="subunit">
    <text evidence="6">Homodimer. Heterotetramer of two MnmE and two MnmG subunits.</text>
</comment>
<comment type="cofactor">
    <cofactor evidence="6">
        <name>K(+)</name>
        <dbReference type="ChEBI" id="CHEBI:29103"/>
    </cofactor>
    <text evidence="6">Binds 1 potassium ion per subunit.</text>
</comment>
<dbReference type="EC" id="3.6.-.-" evidence="6"/>
<protein>
    <recommendedName>
        <fullName evidence="6">tRNA modification GTPase MnmE</fullName>
        <ecNumber evidence="6">3.6.-.-</ecNumber>
    </recommendedName>
</protein>
<keyword evidence="6" id="KW-0479">Metal-binding</keyword>
<keyword evidence="6 11" id="KW-0378">Hydrolase</keyword>
<dbReference type="Proteomes" id="UP000290482">
    <property type="component" value="Chromosome"/>
</dbReference>
<dbReference type="InterPro" id="IPR031168">
    <property type="entry name" value="G_TrmE"/>
</dbReference>
<dbReference type="HAMAP" id="MF_00379">
    <property type="entry name" value="GTPase_MnmE"/>
    <property type="match status" value="1"/>
</dbReference>
<feature type="binding site" evidence="6">
    <location>
        <position position="455"/>
    </location>
    <ligand>
        <name>(6S)-5-formyl-5,6,7,8-tetrahydrofolate</name>
        <dbReference type="ChEBI" id="CHEBI:57457"/>
    </ligand>
</feature>
<dbReference type="Pfam" id="PF01926">
    <property type="entry name" value="MMR_HSR1"/>
    <property type="match status" value="1"/>
</dbReference>
<dbReference type="GO" id="GO:0002098">
    <property type="term" value="P:tRNA wobble uridine modification"/>
    <property type="evidence" value="ECO:0007669"/>
    <property type="project" value="TreeGrafter"/>
</dbReference>
<dbReference type="InterPro" id="IPR027368">
    <property type="entry name" value="MnmE_dom2"/>
</dbReference>
<feature type="binding site" evidence="6">
    <location>
        <position position="253"/>
    </location>
    <ligand>
        <name>K(+)</name>
        <dbReference type="ChEBI" id="CHEBI:29103"/>
    </ligand>
</feature>
<gene>
    <name evidence="6 11" type="primary">trmE</name>
    <name evidence="6" type="synonym">mnmE</name>
    <name evidence="11" type="ORF">NCTC10112_00426</name>
</gene>
<dbReference type="NCBIfam" id="TIGR00231">
    <property type="entry name" value="small_GTP"/>
    <property type="match status" value="1"/>
</dbReference>
<feature type="binding site" evidence="6">
    <location>
        <position position="88"/>
    </location>
    <ligand>
        <name>(6S)-5-formyl-5,6,7,8-tetrahydrofolate</name>
        <dbReference type="ChEBI" id="CHEBI:57457"/>
    </ligand>
</feature>
<evidence type="ECO:0000256" key="3">
    <source>
        <dbReference type="ARBA" id="ARBA00022741"/>
    </source>
</evidence>
<feature type="binding site" evidence="6">
    <location>
        <begin position="234"/>
        <end position="239"/>
    </location>
    <ligand>
        <name>GTP</name>
        <dbReference type="ChEBI" id="CHEBI:37565"/>
    </ligand>
</feature>
<feature type="binding site" evidence="6">
    <location>
        <position position="29"/>
    </location>
    <ligand>
        <name>(6S)-5-formyl-5,6,7,8-tetrahydrofolate</name>
        <dbReference type="ChEBI" id="CHEBI:57457"/>
    </ligand>
</feature>
<dbReference type="Pfam" id="PF12631">
    <property type="entry name" value="MnmE_helical"/>
    <property type="match status" value="1"/>
</dbReference>
<feature type="domain" description="G" evidence="8">
    <location>
        <begin position="226"/>
        <end position="338"/>
    </location>
</feature>
<keyword evidence="5 6" id="KW-0342">GTP-binding</keyword>
<evidence type="ECO:0000256" key="6">
    <source>
        <dbReference type="HAMAP-Rule" id="MF_00379"/>
    </source>
</evidence>
<dbReference type="CDD" id="cd04164">
    <property type="entry name" value="trmE"/>
    <property type="match status" value="1"/>
</dbReference>
<evidence type="ECO:0000256" key="4">
    <source>
        <dbReference type="ARBA" id="ARBA00022958"/>
    </source>
</evidence>
<accession>A0A448ZX28</accession>
<dbReference type="InterPro" id="IPR006073">
    <property type="entry name" value="GTP-bd"/>
</dbReference>
<dbReference type="Pfam" id="PF10396">
    <property type="entry name" value="TrmE_N"/>
    <property type="match status" value="1"/>
</dbReference>
<keyword evidence="6" id="KW-0460">Magnesium</keyword>
<dbReference type="Gene3D" id="3.40.50.300">
    <property type="entry name" value="P-loop containing nucleotide triphosphate hydrolases"/>
    <property type="match status" value="1"/>
</dbReference>
<feature type="binding site" evidence="6">
    <location>
        <position position="234"/>
    </location>
    <ligand>
        <name>K(+)</name>
        <dbReference type="ChEBI" id="CHEBI:29103"/>
    </ligand>
</feature>
<dbReference type="GO" id="GO:0005525">
    <property type="term" value="F:GTP binding"/>
    <property type="evidence" value="ECO:0007669"/>
    <property type="project" value="UniProtKB-UniRule"/>
</dbReference>
<dbReference type="InterPro" id="IPR004520">
    <property type="entry name" value="GTPase_MnmE"/>
</dbReference>
<evidence type="ECO:0000259" key="10">
    <source>
        <dbReference type="Pfam" id="PF12631"/>
    </source>
</evidence>
<organism evidence="11 12">
    <name type="scientific">Metamycoplasma orale</name>
    <name type="common">Mycoplasma orale</name>
    <dbReference type="NCBI Taxonomy" id="2121"/>
    <lineage>
        <taxon>Bacteria</taxon>
        <taxon>Bacillati</taxon>
        <taxon>Mycoplasmatota</taxon>
        <taxon>Mycoplasmoidales</taxon>
        <taxon>Metamycoplasmataceae</taxon>
        <taxon>Metamycoplasma</taxon>
    </lineage>
</organism>
<evidence type="ECO:0000256" key="5">
    <source>
        <dbReference type="ARBA" id="ARBA00023134"/>
    </source>
</evidence>
<dbReference type="KEGG" id="mob:NCTC10112_00426"/>